<sequence>MFKRGFLLDTYEKIHAAIHNKTPVMVWLEDQIVDYGGILVDQDEDAVRFEDGSYMLKEPHDFRIR</sequence>
<dbReference type="EMBL" id="JBHSED010000040">
    <property type="protein sequence ID" value="MFC4305822.1"/>
    <property type="molecule type" value="Genomic_DNA"/>
</dbReference>
<dbReference type="Proteomes" id="UP001595755">
    <property type="component" value="Unassembled WGS sequence"/>
</dbReference>
<gene>
    <name evidence="1" type="ORF">ACFO1S_20535</name>
</gene>
<name>A0ABV8SFU4_9BACL</name>
<organism evidence="1 2">
    <name type="scientific">Cohnella boryungensis</name>
    <dbReference type="NCBI Taxonomy" id="768479"/>
    <lineage>
        <taxon>Bacteria</taxon>
        <taxon>Bacillati</taxon>
        <taxon>Bacillota</taxon>
        <taxon>Bacilli</taxon>
        <taxon>Bacillales</taxon>
        <taxon>Paenibacillaceae</taxon>
        <taxon>Cohnella</taxon>
    </lineage>
</organism>
<dbReference type="RefSeq" id="WP_204601394.1">
    <property type="nucleotide sequence ID" value="NZ_JBHSED010000040.1"/>
</dbReference>
<evidence type="ECO:0000313" key="1">
    <source>
        <dbReference type="EMBL" id="MFC4305822.1"/>
    </source>
</evidence>
<reference evidence="2" key="1">
    <citation type="journal article" date="2019" name="Int. J. Syst. Evol. Microbiol.">
        <title>The Global Catalogue of Microorganisms (GCM) 10K type strain sequencing project: providing services to taxonomists for standard genome sequencing and annotation.</title>
        <authorList>
            <consortium name="The Broad Institute Genomics Platform"/>
            <consortium name="The Broad Institute Genome Sequencing Center for Infectious Disease"/>
            <person name="Wu L."/>
            <person name="Ma J."/>
        </authorList>
    </citation>
    <scope>NUCLEOTIDE SEQUENCE [LARGE SCALE GENOMIC DNA]</scope>
    <source>
        <strain evidence="2">CGMCC 4.1641</strain>
    </source>
</reference>
<keyword evidence="2" id="KW-1185">Reference proteome</keyword>
<protein>
    <submittedName>
        <fullName evidence="1">Uncharacterized protein</fullName>
    </submittedName>
</protein>
<comment type="caution">
    <text evidence="1">The sequence shown here is derived from an EMBL/GenBank/DDBJ whole genome shotgun (WGS) entry which is preliminary data.</text>
</comment>
<proteinExistence type="predicted"/>
<evidence type="ECO:0000313" key="2">
    <source>
        <dbReference type="Proteomes" id="UP001595755"/>
    </source>
</evidence>
<accession>A0ABV8SFU4</accession>